<feature type="region of interest" description="Disordered" evidence="1">
    <location>
        <begin position="1"/>
        <end position="23"/>
    </location>
</feature>
<dbReference type="Pfam" id="PF11152">
    <property type="entry name" value="CCB2_CCB4"/>
    <property type="match status" value="1"/>
</dbReference>
<evidence type="ECO:0000256" key="1">
    <source>
        <dbReference type="SAM" id="MobiDB-lite"/>
    </source>
</evidence>
<organism evidence="2">
    <name type="scientific">Chromera velia CCMP2878</name>
    <dbReference type="NCBI Taxonomy" id="1169474"/>
    <lineage>
        <taxon>Eukaryota</taxon>
        <taxon>Sar</taxon>
        <taxon>Alveolata</taxon>
        <taxon>Colpodellida</taxon>
        <taxon>Chromeraceae</taxon>
        <taxon>Chromera</taxon>
    </lineage>
</organism>
<dbReference type="InterPro" id="IPR044705">
    <property type="entry name" value="CCB4"/>
</dbReference>
<evidence type="ECO:0000313" key="2">
    <source>
        <dbReference type="EMBL" id="CUC09486.1"/>
    </source>
</evidence>
<reference evidence="2" key="1">
    <citation type="submission" date="2014-11" db="EMBL/GenBank/DDBJ databases">
        <title>Molecular phylogeny of cliff fern family Woodsiaceae with morphological implications.</title>
        <authorList>
            <person name="Shao Y.-Z."/>
            <person name="Wei R."/>
            <person name="Zhang X.-C."/>
        </authorList>
    </citation>
    <scope>NUCLEOTIDE SEQUENCE</scope>
</reference>
<sequence length="309" mass="32646">MHRSRPAYLQGRSASCGNGRVSPTAMMAGETASDTETAKVSPQEVLRRAAASPLVSYLIGVTGLAVVFIDRLLYDVGGVTDAQGRADIFAILAAGGLLLNGVSKEDIEAKGSEPVVLEGINYSPDSNKIRSQGASQSAALSKLQNSLQWAATTILDTTPLDSVVILLDGRPIWRQGVLPEGPLSVPAIDTTTVLSEASRSSTGRSVTLPDMRFVPDKAQFSFLPSNVQTVVVQPVEFSQSLSELPARVGGAAEGGDDKAEGAGKGKDREGRFRCLLVLGGRRAKVLTPKDTQWIEKLSKVIGRALGEFE</sequence>
<dbReference type="PANTHER" id="PTHR34943:SF2">
    <property type="entry name" value="PROTEIN COFACTOR ASSEMBLY OF COMPLEX C SUBUNIT B CCB4, CHLOROPLASTIC"/>
    <property type="match status" value="1"/>
</dbReference>
<dbReference type="EMBL" id="CDMZ01000942">
    <property type="protein sequence ID" value="CUC09486.1"/>
    <property type="molecule type" value="Genomic_DNA"/>
</dbReference>
<dbReference type="PANTHER" id="PTHR34943">
    <property type="match status" value="1"/>
</dbReference>
<dbReference type="VEuPathDB" id="CryptoDB:Cvel_20549"/>
<dbReference type="InterPro" id="IPR021325">
    <property type="entry name" value="CCB2/CCB4"/>
</dbReference>
<accession>A0A0K6S7H3</accession>
<name>A0A0K6S7H3_9ALVE</name>
<dbReference type="AlphaFoldDB" id="A0A0K6S7H3"/>
<dbReference type="GO" id="GO:0010190">
    <property type="term" value="P:cytochrome b6f complex assembly"/>
    <property type="evidence" value="ECO:0007669"/>
    <property type="project" value="TreeGrafter"/>
</dbReference>
<gene>
    <name evidence="2" type="ORF">Cvel_20549.t1</name>
</gene>
<protein>
    <submittedName>
        <fullName evidence="2">Uncharacterized protein</fullName>
    </submittedName>
</protein>
<proteinExistence type="predicted"/>
<dbReference type="GO" id="GO:0009507">
    <property type="term" value="C:chloroplast"/>
    <property type="evidence" value="ECO:0007669"/>
    <property type="project" value="TreeGrafter"/>
</dbReference>
<dbReference type="PhylomeDB" id="A0A0K6S7H3"/>